<evidence type="ECO:0000256" key="1">
    <source>
        <dbReference type="SAM" id="MobiDB-lite"/>
    </source>
</evidence>
<name>A0A8S5MM76_9CAUD</name>
<proteinExistence type="predicted"/>
<evidence type="ECO:0000313" key="2">
    <source>
        <dbReference type="EMBL" id="DAD83485.1"/>
    </source>
</evidence>
<organism evidence="2">
    <name type="scientific">Siphoviridae sp. ctxc31</name>
    <dbReference type="NCBI Taxonomy" id="2826520"/>
    <lineage>
        <taxon>Viruses</taxon>
        <taxon>Duplodnaviria</taxon>
        <taxon>Heunggongvirae</taxon>
        <taxon>Uroviricota</taxon>
        <taxon>Caudoviricetes</taxon>
    </lineage>
</organism>
<dbReference type="EMBL" id="BK014938">
    <property type="protein sequence ID" value="DAD83485.1"/>
    <property type="molecule type" value="Genomic_DNA"/>
</dbReference>
<accession>A0A8S5MM76</accession>
<feature type="region of interest" description="Disordered" evidence="1">
    <location>
        <begin position="108"/>
        <end position="142"/>
    </location>
</feature>
<reference evidence="2" key="1">
    <citation type="journal article" date="2021" name="Proc. Natl. Acad. Sci. U.S.A.">
        <title>A Catalog of Tens of Thousands of Viruses from Human Metagenomes Reveals Hidden Associations with Chronic Diseases.</title>
        <authorList>
            <person name="Tisza M.J."/>
            <person name="Buck C.B."/>
        </authorList>
    </citation>
    <scope>NUCLEOTIDE SEQUENCE</scope>
    <source>
        <strain evidence="2">Ctxc31</strain>
    </source>
</reference>
<protein>
    <submittedName>
        <fullName evidence="2">Uncharacterized protein</fullName>
    </submittedName>
</protein>
<feature type="compositionally biased region" description="Basic and acidic residues" evidence="1">
    <location>
        <begin position="109"/>
        <end position="142"/>
    </location>
</feature>
<sequence>MEMTRQEFDKLAKQNNWEVYTQRQIYQFSQDILKSIDPIEREHGAIDYISLNRVTVVNDDLTKSVVYWREQQVEWDKAEDGTLMKARSGVYKDTLANRKKGIVGQRYGGKKEETLEEKEKKYGSKSTKEAIDRAKKDSKLSDEELSMKVSEIRVRGPKTDEDWSLLREYRDRIARRDNKRNRQKENN</sequence>